<feature type="domain" description="FMN-binding" evidence="18">
    <location>
        <begin position="143"/>
        <end position="244"/>
    </location>
</feature>
<keyword evidence="5 16" id="KW-0285">Flavoprotein</keyword>
<keyword evidence="3 16" id="KW-0997">Cell inner membrane</keyword>
<evidence type="ECO:0000256" key="17">
    <source>
        <dbReference type="PIRNR" id="PIRNR009437"/>
    </source>
</evidence>
<dbReference type="STRING" id="203122.Sde_1799"/>
<keyword evidence="14 16" id="KW-0472">Membrane</keyword>
<comment type="cofactor">
    <cofactor evidence="16 17">
        <name>FMN</name>
        <dbReference type="ChEBI" id="CHEBI:58210"/>
    </cofactor>
</comment>
<evidence type="ECO:0000256" key="12">
    <source>
        <dbReference type="ARBA" id="ARBA00023065"/>
    </source>
</evidence>
<keyword evidence="20" id="KW-1185">Reference proteome</keyword>
<evidence type="ECO:0000256" key="13">
    <source>
        <dbReference type="ARBA" id="ARBA00023075"/>
    </source>
</evidence>
<keyword evidence="2 16" id="KW-1003">Cell membrane</keyword>
<dbReference type="Pfam" id="PF04205">
    <property type="entry name" value="FMN_bind"/>
    <property type="match status" value="1"/>
</dbReference>
<dbReference type="Proteomes" id="UP000001947">
    <property type="component" value="Chromosome"/>
</dbReference>
<dbReference type="NCBIfam" id="TIGR01938">
    <property type="entry name" value="nqrC"/>
    <property type="match status" value="1"/>
</dbReference>
<gene>
    <name evidence="16" type="primary">nqrC</name>
    <name evidence="19" type="ordered locus">Sde_1799</name>
</gene>
<dbReference type="GO" id="GO:0010181">
    <property type="term" value="F:FMN binding"/>
    <property type="evidence" value="ECO:0007669"/>
    <property type="project" value="UniProtKB-UniRule"/>
</dbReference>
<accession>Q21JS0</accession>
<dbReference type="InterPro" id="IPR007329">
    <property type="entry name" value="FMN-bd"/>
</dbReference>
<dbReference type="RefSeq" id="WP_011468279.1">
    <property type="nucleotide sequence ID" value="NC_007912.1"/>
</dbReference>
<comment type="subunit">
    <text evidence="16 17">Composed of six subunits; NqrA, NqrB, NqrC, NqrD, NqrE and NqrF.</text>
</comment>
<dbReference type="EC" id="7.2.1.1" evidence="16 17"/>
<dbReference type="GeneID" id="98613471"/>
<evidence type="ECO:0000313" key="19">
    <source>
        <dbReference type="EMBL" id="ABD81059.1"/>
    </source>
</evidence>
<evidence type="ECO:0000256" key="9">
    <source>
        <dbReference type="ARBA" id="ARBA00022989"/>
    </source>
</evidence>
<dbReference type="SMART" id="SM00900">
    <property type="entry name" value="FMN_bind"/>
    <property type="match status" value="1"/>
</dbReference>
<keyword evidence="12 16" id="KW-0406">Ion transport</keyword>
<reference evidence="19 20" key="1">
    <citation type="journal article" date="2008" name="PLoS Genet.">
        <title>Complete genome sequence of the complex carbohydrate-degrading marine bacterium, Saccharophagus degradans strain 2-40 T.</title>
        <authorList>
            <person name="Weiner R.M."/>
            <person name="Taylor L.E.II."/>
            <person name="Henrissat B."/>
            <person name="Hauser L."/>
            <person name="Land M."/>
            <person name="Coutinho P.M."/>
            <person name="Rancurel C."/>
            <person name="Saunders E.H."/>
            <person name="Longmire A.G."/>
            <person name="Zhang H."/>
            <person name="Bayer E.A."/>
            <person name="Gilbert H.J."/>
            <person name="Larimer F."/>
            <person name="Zhulin I.B."/>
            <person name="Ekborg N.A."/>
            <person name="Lamed R."/>
            <person name="Richardson P.M."/>
            <person name="Borovok I."/>
            <person name="Hutcheson S."/>
        </authorList>
    </citation>
    <scope>NUCLEOTIDE SEQUENCE [LARGE SCALE GENOMIC DNA]</scope>
    <source>
        <strain evidence="20">2-40 / ATCC 43961 / DSM 17024</strain>
    </source>
</reference>
<evidence type="ECO:0000256" key="8">
    <source>
        <dbReference type="ARBA" id="ARBA00022967"/>
    </source>
</evidence>
<organism evidence="19 20">
    <name type="scientific">Saccharophagus degradans (strain 2-40 / ATCC 43961 / DSM 17024)</name>
    <dbReference type="NCBI Taxonomy" id="203122"/>
    <lineage>
        <taxon>Bacteria</taxon>
        <taxon>Pseudomonadati</taxon>
        <taxon>Pseudomonadota</taxon>
        <taxon>Gammaproteobacteria</taxon>
        <taxon>Cellvibrionales</taxon>
        <taxon>Cellvibrionaceae</taxon>
        <taxon>Saccharophagus</taxon>
    </lineage>
</organism>
<evidence type="ECO:0000256" key="7">
    <source>
        <dbReference type="ARBA" id="ARBA00022692"/>
    </source>
</evidence>
<name>Q21JS0_SACD2</name>
<dbReference type="GO" id="GO:0005886">
    <property type="term" value="C:plasma membrane"/>
    <property type="evidence" value="ECO:0007669"/>
    <property type="project" value="UniProtKB-SubCell"/>
</dbReference>
<dbReference type="HOGENOM" id="CLU_077882_0_1_6"/>
<dbReference type="PANTHER" id="PTHR37838">
    <property type="entry name" value="NA(+)-TRANSLOCATING NADH-QUINONE REDUCTASE SUBUNIT C"/>
    <property type="match status" value="1"/>
</dbReference>
<keyword evidence="11 16" id="KW-0915">Sodium</keyword>
<evidence type="ECO:0000256" key="3">
    <source>
        <dbReference type="ARBA" id="ARBA00022519"/>
    </source>
</evidence>
<dbReference type="AlphaFoldDB" id="Q21JS0"/>
<evidence type="ECO:0000259" key="18">
    <source>
        <dbReference type="SMART" id="SM00900"/>
    </source>
</evidence>
<keyword evidence="9 16" id="KW-1133">Transmembrane helix</keyword>
<keyword evidence="4 16" id="KW-0597">Phosphoprotein</keyword>
<evidence type="ECO:0000313" key="20">
    <source>
        <dbReference type="Proteomes" id="UP000001947"/>
    </source>
</evidence>
<evidence type="ECO:0000256" key="1">
    <source>
        <dbReference type="ARBA" id="ARBA00022448"/>
    </source>
</evidence>
<dbReference type="eggNOG" id="COG2869">
    <property type="taxonomic scope" value="Bacteria"/>
</dbReference>
<dbReference type="PIRSF" id="PIRSF009437">
    <property type="entry name" value="NQR-1_subunit_C"/>
    <property type="match status" value="1"/>
</dbReference>
<dbReference type="KEGG" id="sde:Sde_1799"/>
<dbReference type="NCBIfam" id="NF003749">
    <property type="entry name" value="PRK05346.1-5"/>
    <property type="match status" value="1"/>
</dbReference>
<keyword evidence="7 16" id="KW-0812">Transmembrane</keyword>
<evidence type="ECO:0000256" key="11">
    <source>
        <dbReference type="ARBA" id="ARBA00023053"/>
    </source>
</evidence>
<comment type="similarity">
    <text evidence="16 17">Belongs to the NqrC family.</text>
</comment>
<evidence type="ECO:0000256" key="6">
    <source>
        <dbReference type="ARBA" id="ARBA00022643"/>
    </source>
</evidence>
<comment type="subcellular location">
    <subcellularLocation>
        <location evidence="16">Cell inner membrane</location>
        <topology evidence="16">Single-pass membrane protein</topology>
    </subcellularLocation>
</comment>
<evidence type="ECO:0000256" key="15">
    <source>
        <dbReference type="ARBA" id="ARBA00023201"/>
    </source>
</evidence>
<evidence type="ECO:0000256" key="2">
    <source>
        <dbReference type="ARBA" id="ARBA00022475"/>
    </source>
</evidence>
<feature type="modified residue" description="FMN phosphoryl threonine" evidence="16">
    <location>
        <position position="227"/>
    </location>
</feature>
<dbReference type="GO" id="GO:0006814">
    <property type="term" value="P:sodium ion transport"/>
    <property type="evidence" value="ECO:0007669"/>
    <property type="project" value="UniProtKB-UniRule"/>
</dbReference>
<proteinExistence type="inferred from homology"/>
<dbReference type="EMBL" id="CP000282">
    <property type="protein sequence ID" value="ABD81059.1"/>
    <property type="molecule type" value="Genomic_DNA"/>
</dbReference>
<dbReference type="GO" id="GO:0016655">
    <property type="term" value="F:oxidoreductase activity, acting on NAD(P)H, quinone or similar compound as acceptor"/>
    <property type="evidence" value="ECO:0007669"/>
    <property type="project" value="UniProtKB-UniRule"/>
</dbReference>
<comment type="catalytic activity">
    <reaction evidence="16 17">
        <text>a ubiquinone + n Na(+)(in) + NADH + H(+) = a ubiquinol + n Na(+)(out) + NAD(+)</text>
        <dbReference type="Rhea" id="RHEA:47748"/>
        <dbReference type="Rhea" id="RHEA-COMP:9565"/>
        <dbReference type="Rhea" id="RHEA-COMP:9566"/>
        <dbReference type="ChEBI" id="CHEBI:15378"/>
        <dbReference type="ChEBI" id="CHEBI:16389"/>
        <dbReference type="ChEBI" id="CHEBI:17976"/>
        <dbReference type="ChEBI" id="CHEBI:29101"/>
        <dbReference type="ChEBI" id="CHEBI:57540"/>
        <dbReference type="ChEBI" id="CHEBI:57945"/>
        <dbReference type="EC" id="7.2.1.1"/>
    </reaction>
</comment>
<evidence type="ECO:0000256" key="5">
    <source>
        <dbReference type="ARBA" id="ARBA00022630"/>
    </source>
</evidence>
<comment type="function">
    <text evidence="16">NQR complex catalyzes the reduction of ubiquinone-1 to ubiquinol by two successive reactions, coupled with the transport of Na(+) ions from the cytoplasm to the periplasm. NqrA to NqrE are probably involved in the second step, the conversion of ubisemiquinone to ubiquinol.</text>
</comment>
<comment type="caution">
    <text evidence="16">Lacks conserved residue(s) required for the propagation of feature annotation.</text>
</comment>
<feature type="transmembrane region" description="Helical" evidence="16">
    <location>
        <begin position="12"/>
        <end position="32"/>
    </location>
</feature>
<keyword evidence="13 16" id="KW-0830">Ubiquinone</keyword>
<evidence type="ECO:0000256" key="14">
    <source>
        <dbReference type="ARBA" id="ARBA00023136"/>
    </source>
</evidence>
<evidence type="ECO:0000256" key="10">
    <source>
        <dbReference type="ARBA" id="ARBA00023027"/>
    </source>
</evidence>
<keyword evidence="6 16" id="KW-0288">FMN</keyword>
<keyword evidence="15 16" id="KW-0739">Sodium transport</keyword>
<dbReference type="InterPro" id="IPR010204">
    <property type="entry name" value="NqrC"/>
</dbReference>
<evidence type="ECO:0000256" key="4">
    <source>
        <dbReference type="ARBA" id="ARBA00022553"/>
    </source>
</evidence>
<keyword evidence="1 16" id="KW-0813">Transport</keyword>
<dbReference type="HAMAP" id="MF_00427">
    <property type="entry name" value="NqrC"/>
    <property type="match status" value="1"/>
</dbReference>
<evidence type="ECO:0000256" key="16">
    <source>
        <dbReference type="HAMAP-Rule" id="MF_00427"/>
    </source>
</evidence>
<keyword evidence="10 16" id="KW-0520">NAD</keyword>
<dbReference type="PANTHER" id="PTHR37838:SF1">
    <property type="entry name" value="NA(+)-TRANSLOCATING NADH-QUINONE REDUCTASE SUBUNIT C"/>
    <property type="match status" value="1"/>
</dbReference>
<sequence length="258" mass="28023">MANNDSIKKTFIVATVLCIVCSVIVSSASVMLKPMQSANKALDFKRNILMAASLYDESKSVEELFEQISIKVVDLETGKFTDAVDAAKYDQRKAAKDPALSESLDKTVDVAGLGRLENYSYVYIVENANGGIEKLILPIRGYGLWSTLRGFIALESDLNTVVGLGYYEHGETPGLGGEVDNPMWKAKWHGKKVYGSRDEVLLSVIKGSVSSDTPDAEHKVDGLSGATLTSNGVDNMLKFWLGENGFAPFLNNLKKGEA</sequence>
<dbReference type="OrthoDB" id="9786835at2"/>
<keyword evidence="8 16" id="KW-1278">Translocase</keyword>
<protein>
    <recommendedName>
        <fullName evidence="16 17">Na(+)-translocating NADH-quinone reductase subunit C</fullName>
        <shortName evidence="16 17">Na(+)-NQR subunit C</shortName>
        <shortName evidence="16 17">Na(+)-translocating NQR subunit C</shortName>
        <ecNumber evidence="16 17">7.2.1.1</ecNumber>
    </recommendedName>
    <alternativeName>
        <fullName evidence="16 17">NQR complex subunit C</fullName>
    </alternativeName>
    <alternativeName>
        <fullName evidence="16 17">NQR-1 subunit C</fullName>
    </alternativeName>
</protein>